<evidence type="ECO:0000313" key="1">
    <source>
        <dbReference type="EMBL" id="ALD66757.1"/>
    </source>
</evidence>
<dbReference type="Proteomes" id="UP000063919">
    <property type="component" value="Chromosome"/>
</dbReference>
<reference evidence="1 2" key="1">
    <citation type="journal article" date="2015" name="Genome Announc.">
        <title>Complete Genome Sequence of Spiroplasma cantharicola CC-1T (DSM 21588), a Bacterium Isolated from Soldier Beetle (Cantharis carolinus).</title>
        <authorList>
            <person name="Lo W.S."/>
            <person name="Liu P.Y."/>
            <person name="Kuo C.H."/>
        </authorList>
    </citation>
    <scope>NUCLEOTIDE SEQUENCE [LARGE SCALE GENOMIC DNA]</scope>
    <source>
        <strain evidence="1 2">CC-1</strain>
    </source>
</reference>
<dbReference type="AlphaFoldDB" id="A0A0M4KF66"/>
<protein>
    <submittedName>
        <fullName evidence="1">Uncharacterized protein</fullName>
    </submittedName>
</protein>
<evidence type="ECO:0000313" key="2">
    <source>
        <dbReference type="Proteomes" id="UP000063919"/>
    </source>
</evidence>
<sequence>MVIYLNRKTRKIDNSEWITNIFLDENNIYFTDSLPNKTNNFLCYISKENFNENLKNKADIQRTFLSHPSPLVSSLEDISKTDIEVLKVSKYYIQNFVSIEGIEYISFIKNNQVFTNILNSELEAKQLQIIKKIGNRLVIKKEDGIWLTDHFLKSIKKINYDIVDIIKLKTKYVIQTSKEELIVLDENFNFEKNILTKQGFKKIYYINQNNILISYKELNITNIYNIFTDKDELFDNSFINRAILLGENLLLSKKIENSTKSDLLNLIY</sequence>
<name>A0A0M4KF66_9MOLU</name>
<gene>
    <name evidence="1" type="ORF">SCANT_v1c08510</name>
</gene>
<dbReference type="STRING" id="362837.SCANT_v1c08510"/>
<accession>A0A0M4KF66</accession>
<dbReference type="EMBL" id="CP012622">
    <property type="protein sequence ID" value="ALD66757.1"/>
    <property type="molecule type" value="Genomic_DNA"/>
</dbReference>
<organism evidence="1 2">
    <name type="scientific">Spiroplasma cantharicola</name>
    <dbReference type="NCBI Taxonomy" id="362837"/>
    <lineage>
        <taxon>Bacteria</taxon>
        <taxon>Bacillati</taxon>
        <taxon>Mycoplasmatota</taxon>
        <taxon>Mollicutes</taxon>
        <taxon>Entomoplasmatales</taxon>
        <taxon>Spiroplasmataceae</taxon>
        <taxon>Spiroplasma</taxon>
    </lineage>
</organism>
<dbReference type="PATRIC" id="fig|362837.3.peg.867"/>
<keyword evidence="2" id="KW-1185">Reference proteome</keyword>
<dbReference type="KEGG" id="scj:SCANT_v1c08510"/>
<proteinExistence type="predicted"/>